<evidence type="ECO:0000256" key="7">
    <source>
        <dbReference type="ARBA" id="ARBA00023180"/>
    </source>
</evidence>
<evidence type="ECO:0000256" key="10">
    <source>
        <dbReference type="SAM" id="Phobius"/>
    </source>
</evidence>
<dbReference type="Proteomes" id="UP001314229">
    <property type="component" value="Unassembled WGS sequence"/>
</dbReference>
<keyword evidence="6 9" id="KW-0675">Receptor</keyword>
<feature type="domain" description="G-protein coupled receptors family 1 profile" evidence="11">
    <location>
        <begin position="16"/>
        <end position="232"/>
    </location>
</feature>
<name>A0AAV1QG56_SCOSC</name>
<feature type="transmembrane region" description="Helical" evidence="10">
    <location>
        <begin position="109"/>
        <end position="131"/>
    </location>
</feature>
<comment type="subcellular location">
    <subcellularLocation>
        <location evidence="1">Membrane</location>
        <topology evidence="1">Multi-pass membrane protein</topology>
    </subcellularLocation>
</comment>
<evidence type="ECO:0000256" key="5">
    <source>
        <dbReference type="ARBA" id="ARBA00023136"/>
    </source>
</evidence>
<comment type="caution">
    <text evidence="12">The sequence shown here is derived from an EMBL/GenBank/DDBJ whole genome shotgun (WGS) entry which is preliminary data.</text>
</comment>
<dbReference type="PROSITE" id="PS00237">
    <property type="entry name" value="G_PROTEIN_RECEP_F1_1"/>
    <property type="match status" value="1"/>
</dbReference>
<dbReference type="Gene3D" id="1.20.1070.10">
    <property type="entry name" value="Rhodopsin 7-helix transmembrane proteins"/>
    <property type="match status" value="2"/>
</dbReference>
<evidence type="ECO:0000256" key="9">
    <source>
        <dbReference type="RuleBase" id="RU000688"/>
    </source>
</evidence>
<proteinExistence type="inferred from homology"/>
<dbReference type="PANTHER" id="PTHR24232">
    <property type="entry name" value="G-PROTEIN COUPLED RECEPTOR"/>
    <property type="match status" value="1"/>
</dbReference>
<reference evidence="12 13" key="1">
    <citation type="submission" date="2024-01" db="EMBL/GenBank/DDBJ databases">
        <authorList>
            <person name="Alioto T."/>
            <person name="Alioto T."/>
            <person name="Gomez Garrido J."/>
        </authorList>
    </citation>
    <scope>NUCLEOTIDE SEQUENCE [LARGE SCALE GENOMIC DNA]</scope>
</reference>
<dbReference type="AlphaFoldDB" id="A0AAV1QG56"/>
<dbReference type="EMBL" id="CAWUFR010001293">
    <property type="protein sequence ID" value="CAK6983392.1"/>
    <property type="molecule type" value="Genomic_DNA"/>
</dbReference>
<dbReference type="Pfam" id="PF00001">
    <property type="entry name" value="7tm_1"/>
    <property type="match status" value="1"/>
</dbReference>
<dbReference type="GO" id="GO:0005886">
    <property type="term" value="C:plasma membrane"/>
    <property type="evidence" value="ECO:0007669"/>
    <property type="project" value="TreeGrafter"/>
</dbReference>
<comment type="similarity">
    <text evidence="9">Belongs to the G-protein coupled receptor 1 family.</text>
</comment>
<keyword evidence="2 9" id="KW-0812">Transmembrane</keyword>
<feature type="transmembrane region" description="Helical" evidence="10">
    <location>
        <begin position="137"/>
        <end position="161"/>
    </location>
</feature>
<dbReference type="PROSITE" id="PS50262">
    <property type="entry name" value="G_PROTEIN_RECEP_F1_2"/>
    <property type="match status" value="1"/>
</dbReference>
<organism evidence="12 13">
    <name type="scientific">Scomber scombrus</name>
    <name type="common">Atlantic mackerel</name>
    <name type="synonym">Scomber vernalis</name>
    <dbReference type="NCBI Taxonomy" id="13677"/>
    <lineage>
        <taxon>Eukaryota</taxon>
        <taxon>Metazoa</taxon>
        <taxon>Chordata</taxon>
        <taxon>Craniata</taxon>
        <taxon>Vertebrata</taxon>
        <taxon>Euteleostomi</taxon>
        <taxon>Actinopterygii</taxon>
        <taxon>Neopterygii</taxon>
        <taxon>Teleostei</taxon>
        <taxon>Neoteleostei</taxon>
        <taxon>Acanthomorphata</taxon>
        <taxon>Pelagiaria</taxon>
        <taxon>Scombriformes</taxon>
        <taxon>Scombridae</taxon>
        <taxon>Scomber</taxon>
    </lineage>
</organism>
<dbReference type="SUPFAM" id="SSF81321">
    <property type="entry name" value="Family A G protein-coupled receptor-like"/>
    <property type="match status" value="1"/>
</dbReference>
<accession>A0AAV1QG56</accession>
<feature type="transmembrane region" description="Helical" evidence="10">
    <location>
        <begin position="37"/>
        <end position="59"/>
    </location>
</feature>
<dbReference type="GO" id="GO:0035025">
    <property type="term" value="P:positive regulation of Rho protein signal transduction"/>
    <property type="evidence" value="ECO:0007669"/>
    <property type="project" value="TreeGrafter"/>
</dbReference>
<dbReference type="PRINTS" id="PR00237">
    <property type="entry name" value="GPCRRHODOPSN"/>
</dbReference>
<evidence type="ECO:0000256" key="4">
    <source>
        <dbReference type="ARBA" id="ARBA00023040"/>
    </source>
</evidence>
<keyword evidence="8 9" id="KW-0807">Transducer</keyword>
<keyword evidence="7" id="KW-0325">Glycoprotein</keyword>
<sequence>LLFYVSLVVVIISLPLTILAIYALYSQVRHNHVAPIYVINLLISDLIQLCCMATMLGIPKGDLDLVYIIFLIHLVGVMASVGFMVCISLERYLLIAWPLWYRFRRTIKVSVVVCLVVWVLALVISCSILFIHNVLFIGVILLLPLPVLIFSVVGIIKGLSAAISVSSEEKRRIVGATILVLLNYTLLFLPYIIVTITQDFTIPTLAFIFFNPLGDLVLYVFMRKGAIDKILASLCCCRMETQQQQIIAVNDDSMKTVSSVYGEKVRGVKEEIQTVN</sequence>
<evidence type="ECO:0000313" key="13">
    <source>
        <dbReference type="Proteomes" id="UP001314229"/>
    </source>
</evidence>
<evidence type="ECO:0000256" key="3">
    <source>
        <dbReference type="ARBA" id="ARBA00022989"/>
    </source>
</evidence>
<evidence type="ECO:0000259" key="11">
    <source>
        <dbReference type="PROSITE" id="PS50262"/>
    </source>
</evidence>
<protein>
    <submittedName>
        <fullName evidence="12">Ovarian cancer G-protein coupled receptor 1-like</fullName>
    </submittedName>
</protein>
<keyword evidence="13" id="KW-1185">Reference proteome</keyword>
<evidence type="ECO:0000256" key="6">
    <source>
        <dbReference type="ARBA" id="ARBA00023170"/>
    </source>
</evidence>
<feature type="non-terminal residue" evidence="12">
    <location>
        <position position="1"/>
    </location>
</feature>
<feature type="transmembrane region" description="Helical" evidence="10">
    <location>
        <begin position="200"/>
        <end position="221"/>
    </location>
</feature>
<keyword evidence="5 10" id="KW-0472">Membrane</keyword>
<gene>
    <name evidence="12" type="ORF">FSCOSCO3_A022799</name>
</gene>
<dbReference type="GO" id="GO:0007200">
    <property type="term" value="P:phospholipase C-activating G protein-coupled receptor signaling pathway"/>
    <property type="evidence" value="ECO:0007669"/>
    <property type="project" value="TreeGrafter"/>
</dbReference>
<evidence type="ECO:0000313" key="12">
    <source>
        <dbReference type="EMBL" id="CAK6983392.1"/>
    </source>
</evidence>
<dbReference type="InterPro" id="IPR000276">
    <property type="entry name" value="GPCR_Rhodpsn"/>
</dbReference>
<dbReference type="InterPro" id="IPR017452">
    <property type="entry name" value="GPCR_Rhodpsn_7TM"/>
</dbReference>
<keyword evidence="3 10" id="KW-1133">Transmembrane helix</keyword>
<evidence type="ECO:0000256" key="1">
    <source>
        <dbReference type="ARBA" id="ARBA00004141"/>
    </source>
</evidence>
<feature type="transmembrane region" description="Helical" evidence="10">
    <location>
        <begin position="173"/>
        <end position="194"/>
    </location>
</feature>
<keyword evidence="4 9" id="KW-0297">G-protein coupled receptor</keyword>
<dbReference type="GO" id="GO:0004930">
    <property type="term" value="F:G protein-coupled receptor activity"/>
    <property type="evidence" value="ECO:0007669"/>
    <property type="project" value="UniProtKB-KW"/>
</dbReference>
<evidence type="ECO:0000256" key="8">
    <source>
        <dbReference type="ARBA" id="ARBA00023224"/>
    </source>
</evidence>
<evidence type="ECO:0000256" key="2">
    <source>
        <dbReference type="ARBA" id="ARBA00022692"/>
    </source>
</evidence>
<dbReference type="PANTHER" id="PTHR24232:SF85">
    <property type="entry name" value="G-PROTEIN COUPLED RECEPTOR 4"/>
    <property type="match status" value="1"/>
</dbReference>
<feature type="transmembrane region" description="Helical" evidence="10">
    <location>
        <begin position="6"/>
        <end position="25"/>
    </location>
</feature>
<feature type="transmembrane region" description="Helical" evidence="10">
    <location>
        <begin position="65"/>
        <end position="89"/>
    </location>
</feature>